<feature type="region of interest" description="Disordered" evidence="1">
    <location>
        <begin position="1"/>
        <end position="61"/>
    </location>
</feature>
<gene>
    <name evidence="2" type="ORF">PoB_001676000</name>
</gene>
<reference evidence="2 3" key="1">
    <citation type="journal article" date="2021" name="Elife">
        <title>Chloroplast acquisition without the gene transfer in kleptoplastic sea slugs, Plakobranchus ocellatus.</title>
        <authorList>
            <person name="Maeda T."/>
            <person name="Takahashi S."/>
            <person name="Yoshida T."/>
            <person name="Shimamura S."/>
            <person name="Takaki Y."/>
            <person name="Nagai Y."/>
            <person name="Toyoda A."/>
            <person name="Suzuki Y."/>
            <person name="Arimoto A."/>
            <person name="Ishii H."/>
            <person name="Satoh N."/>
            <person name="Nishiyama T."/>
            <person name="Hasebe M."/>
            <person name="Maruyama T."/>
            <person name="Minagawa J."/>
            <person name="Obokata J."/>
            <person name="Shigenobu S."/>
        </authorList>
    </citation>
    <scope>NUCLEOTIDE SEQUENCE [LARGE SCALE GENOMIC DNA]</scope>
</reference>
<evidence type="ECO:0000313" key="3">
    <source>
        <dbReference type="Proteomes" id="UP000735302"/>
    </source>
</evidence>
<accession>A0AAV3Z526</accession>
<proteinExistence type="predicted"/>
<protein>
    <submittedName>
        <fullName evidence="2">Uncharacterized protein</fullName>
    </submittedName>
</protein>
<dbReference type="EMBL" id="BLXT01002015">
    <property type="protein sequence ID" value="GFN90254.1"/>
    <property type="molecule type" value="Genomic_DNA"/>
</dbReference>
<evidence type="ECO:0000256" key="1">
    <source>
        <dbReference type="SAM" id="MobiDB-lite"/>
    </source>
</evidence>
<evidence type="ECO:0000313" key="2">
    <source>
        <dbReference type="EMBL" id="GFN90254.1"/>
    </source>
</evidence>
<name>A0AAV3Z526_9GAST</name>
<organism evidence="2 3">
    <name type="scientific">Plakobranchus ocellatus</name>
    <dbReference type="NCBI Taxonomy" id="259542"/>
    <lineage>
        <taxon>Eukaryota</taxon>
        <taxon>Metazoa</taxon>
        <taxon>Spiralia</taxon>
        <taxon>Lophotrochozoa</taxon>
        <taxon>Mollusca</taxon>
        <taxon>Gastropoda</taxon>
        <taxon>Heterobranchia</taxon>
        <taxon>Euthyneura</taxon>
        <taxon>Panpulmonata</taxon>
        <taxon>Sacoglossa</taxon>
        <taxon>Placobranchoidea</taxon>
        <taxon>Plakobranchidae</taxon>
        <taxon>Plakobranchus</taxon>
    </lineage>
</organism>
<dbReference type="AlphaFoldDB" id="A0AAV3Z526"/>
<comment type="caution">
    <text evidence="2">The sequence shown here is derived from an EMBL/GenBank/DDBJ whole genome shotgun (WGS) entry which is preliminary data.</text>
</comment>
<feature type="compositionally biased region" description="Polar residues" evidence="1">
    <location>
        <begin position="24"/>
        <end position="35"/>
    </location>
</feature>
<keyword evidence="3" id="KW-1185">Reference proteome</keyword>
<sequence>MPNPDSKPRIKKSNNPSGRWDSRLTASSPRGTSFQAPVGPGRQWRGASPQQKGPCRSHGELASHCANDAPDKYKRAEDLVGLNGIGAPQAKCYLSSWFIRLIFAINPQSKVTLVKVEFTWFCFRFKYALNLFKAEVLTHVYFVLAASFAVLKTHDDEIIYRECGSDCEACQSLMAWAVRRQITDNGLKLGDPLSGEVWVLYKTNPQQGDFRLSDPPPTVSRTT</sequence>
<dbReference type="Proteomes" id="UP000735302">
    <property type="component" value="Unassembled WGS sequence"/>
</dbReference>